<dbReference type="Proteomes" id="UP000245992">
    <property type="component" value="Unassembled WGS sequence"/>
</dbReference>
<feature type="domain" description="DUF4440" evidence="1">
    <location>
        <begin position="14"/>
        <end position="112"/>
    </location>
</feature>
<organism evidence="2 3">
    <name type="scientific">Streptomyces scopuliridis RB72</name>
    <dbReference type="NCBI Taxonomy" id="1440053"/>
    <lineage>
        <taxon>Bacteria</taxon>
        <taxon>Bacillati</taxon>
        <taxon>Actinomycetota</taxon>
        <taxon>Actinomycetes</taxon>
        <taxon>Kitasatosporales</taxon>
        <taxon>Streptomycetaceae</taxon>
        <taxon>Streptomyces</taxon>
    </lineage>
</organism>
<proteinExistence type="predicted"/>
<dbReference type="STRING" id="1440053.GCA_000718095_01539"/>
<dbReference type="EMBL" id="AZSP01000087">
    <property type="protein sequence ID" value="PVE12473.1"/>
    <property type="molecule type" value="Genomic_DNA"/>
</dbReference>
<dbReference type="SUPFAM" id="SSF54427">
    <property type="entry name" value="NTF2-like"/>
    <property type="match status" value="1"/>
</dbReference>
<dbReference type="Gene3D" id="3.10.450.50">
    <property type="match status" value="1"/>
</dbReference>
<accession>A0A2T7TBE6</accession>
<evidence type="ECO:0000313" key="2">
    <source>
        <dbReference type="EMBL" id="PVE12473.1"/>
    </source>
</evidence>
<sequence>MTDRTSAISAAIRAELRLLDRAVRSSPALLAELLHPDFREFGSSGREWDRASVIAMLTEQGGASAPPPITTSKMRGVRLAPDVVQLTYDSDSNGRRAHRSSLWRLTDGRWLLFFHQGTLFD</sequence>
<dbReference type="Pfam" id="PF14534">
    <property type="entry name" value="DUF4440"/>
    <property type="match status" value="1"/>
</dbReference>
<dbReference type="InterPro" id="IPR027843">
    <property type="entry name" value="DUF4440"/>
</dbReference>
<reference evidence="2 3" key="1">
    <citation type="submission" date="2013-12" db="EMBL/GenBank/DDBJ databases">
        <title>Annotated genome of Streptomyces scopuliridis.</title>
        <authorList>
            <person name="Olson J.B."/>
        </authorList>
    </citation>
    <scope>NUCLEOTIDE SEQUENCE [LARGE SCALE GENOMIC DNA]</scope>
    <source>
        <strain evidence="2 3">RB72</strain>
    </source>
</reference>
<protein>
    <recommendedName>
        <fullName evidence="1">DUF4440 domain-containing protein</fullName>
    </recommendedName>
</protein>
<dbReference type="OrthoDB" id="7845843at2"/>
<dbReference type="AlphaFoldDB" id="A0A2T7TBE6"/>
<keyword evidence="3" id="KW-1185">Reference proteome</keyword>
<comment type="caution">
    <text evidence="2">The sequence shown here is derived from an EMBL/GenBank/DDBJ whole genome shotgun (WGS) entry which is preliminary data.</text>
</comment>
<gene>
    <name evidence="2" type="ORF">Y717_34320</name>
</gene>
<evidence type="ECO:0000313" key="3">
    <source>
        <dbReference type="Proteomes" id="UP000245992"/>
    </source>
</evidence>
<name>A0A2T7TBE6_9ACTN</name>
<evidence type="ECO:0000259" key="1">
    <source>
        <dbReference type="Pfam" id="PF14534"/>
    </source>
</evidence>
<dbReference type="GeneID" id="95541322"/>
<dbReference type="InterPro" id="IPR032710">
    <property type="entry name" value="NTF2-like_dom_sf"/>
</dbReference>
<dbReference type="RefSeq" id="WP_030350700.1">
    <property type="nucleotide sequence ID" value="NZ_AZSP01000087.1"/>
</dbReference>